<reference evidence="1 2" key="1">
    <citation type="submission" date="2019-02" db="EMBL/GenBank/DDBJ databases">
        <authorList>
            <person name="Skurnik M."/>
        </authorList>
    </citation>
    <scope>NUCLEOTIDE SEQUENCE [LARGE SCALE GENOMIC DNA]</scope>
</reference>
<keyword evidence="2" id="KW-1185">Reference proteome</keyword>
<gene>
    <name evidence="1" type="primary">g007c</name>
</gene>
<accession>A0A449C5H3</accession>
<name>A0A449C5H3_9CAUD</name>
<sequence>MVLYQYQLLIQKTTWRIKWKFAKGAATLLKRIAPLFN</sequence>
<dbReference type="RefSeq" id="YP_010076894.1">
    <property type="nucleotide sequence ID" value="NC_054943.1"/>
</dbReference>
<protein>
    <submittedName>
        <fullName evidence="1">Uncharacterized protein</fullName>
    </submittedName>
</protein>
<organism evidence="1 2">
    <name type="scientific">Yersinia phage fPS-2</name>
    <dbReference type="NCBI Taxonomy" id="2052930"/>
    <lineage>
        <taxon>Viruses</taxon>
        <taxon>Duplodnaviria</taxon>
        <taxon>Heunggongvirae</taxon>
        <taxon>Uroviricota</taxon>
        <taxon>Caudoviricetes</taxon>
        <taxon>Pantevenvirales</taxon>
        <taxon>Straboviridae</taxon>
        <taxon>Tevenvirinae</taxon>
        <taxon>Tequatrovirus</taxon>
        <taxon>Tequatrovirus fps2</taxon>
    </lineage>
</organism>
<evidence type="ECO:0000313" key="1">
    <source>
        <dbReference type="EMBL" id="VEV89623.1"/>
    </source>
</evidence>
<dbReference type="Proteomes" id="UP000306820">
    <property type="component" value="Segment"/>
</dbReference>
<dbReference type="KEGG" id="vg:65065746"/>
<dbReference type="GeneID" id="65065746"/>
<evidence type="ECO:0000313" key="2">
    <source>
        <dbReference type="Proteomes" id="UP000306820"/>
    </source>
</evidence>
<dbReference type="EMBL" id="LR215722">
    <property type="protein sequence ID" value="VEV89623.1"/>
    <property type="molecule type" value="Genomic_DNA"/>
</dbReference>
<proteinExistence type="predicted"/>